<dbReference type="Proteomes" id="UP000218287">
    <property type="component" value="Chromosome"/>
</dbReference>
<evidence type="ECO:0000313" key="3">
    <source>
        <dbReference type="Proteomes" id="UP000218287"/>
    </source>
</evidence>
<dbReference type="NCBIfam" id="TIGR02595">
    <property type="entry name" value="PEP_CTERM"/>
    <property type="match status" value="1"/>
</dbReference>
<gene>
    <name evidence="2" type="ORF">NIES21_33110</name>
</gene>
<organism evidence="2 3">
    <name type="scientific">Anabaenopsis circularis NIES-21</name>
    <dbReference type="NCBI Taxonomy" id="1085406"/>
    <lineage>
        <taxon>Bacteria</taxon>
        <taxon>Bacillati</taxon>
        <taxon>Cyanobacteriota</taxon>
        <taxon>Cyanophyceae</taxon>
        <taxon>Nostocales</taxon>
        <taxon>Nodulariaceae</taxon>
        <taxon>Anabaenopsis</taxon>
    </lineage>
</organism>
<evidence type="ECO:0008006" key="4">
    <source>
        <dbReference type="Google" id="ProtNLM"/>
    </source>
</evidence>
<evidence type="ECO:0000256" key="1">
    <source>
        <dbReference type="SAM" id="SignalP"/>
    </source>
</evidence>
<evidence type="ECO:0000313" key="2">
    <source>
        <dbReference type="EMBL" id="BAY17473.1"/>
    </source>
</evidence>
<dbReference type="AlphaFoldDB" id="A0A1Z4GIY3"/>
<name>A0A1Z4GIY3_9CYAN</name>
<proteinExistence type="predicted"/>
<dbReference type="EMBL" id="AP018174">
    <property type="protein sequence ID" value="BAY17473.1"/>
    <property type="molecule type" value="Genomic_DNA"/>
</dbReference>
<feature type="signal peptide" evidence="1">
    <location>
        <begin position="1"/>
        <end position="32"/>
    </location>
</feature>
<keyword evidence="3" id="KW-1185">Reference proteome</keyword>
<dbReference type="OrthoDB" id="9181446at2"/>
<keyword evidence="1" id="KW-0732">Signal</keyword>
<dbReference type="InterPro" id="IPR013424">
    <property type="entry name" value="Ice-binding_C"/>
</dbReference>
<reference evidence="2 3" key="1">
    <citation type="submission" date="2017-06" db="EMBL/GenBank/DDBJ databases">
        <title>Genome sequencing of cyanobaciteial culture collection at National Institute for Environmental Studies (NIES).</title>
        <authorList>
            <person name="Hirose Y."/>
            <person name="Shimura Y."/>
            <person name="Fujisawa T."/>
            <person name="Nakamura Y."/>
            <person name="Kawachi M."/>
        </authorList>
    </citation>
    <scope>NUCLEOTIDE SEQUENCE [LARGE SCALE GENOMIC DNA]</scope>
    <source>
        <strain evidence="2 3">NIES-21</strain>
    </source>
</reference>
<sequence length="251" mass="25747">MKKLSSFSSVKFLTSSIATLAISLISSQSATAATIALGFTKLTGVTGGSPATTAVYRAEIPVLSFGEIASIVIKDISNGTGGTPGNVSGFDLDGIKLSYLAVDSAAAAKNISISDLVDVFDFTPTGTILTPGSQRPPTTPPLFGTTGGNVNNAVATLGNFDANSTTDPRRIFGFFSLGDNGQVEFKLKSPVSTNSPLYLYIGEVGDNGEVAAGEVIVSQPASPVPEPSGLAVLSLAGIYLAVRHRKKNKSQ</sequence>
<feature type="chain" id="PRO_5012554691" description="PEP-CTERM protein-sorting domain-containing protein" evidence="1">
    <location>
        <begin position="33"/>
        <end position="251"/>
    </location>
</feature>
<protein>
    <recommendedName>
        <fullName evidence="4">PEP-CTERM protein-sorting domain-containing protein</fullName>
    </recommendedName>
</protein>
<accession>A0A1Z4GIY3</accession>